<gene>
    <name evidence="3" type="ORF">KB874_10075</name>
</gene>
<dbReference type="PANTHER" id="PTHR35535">
    <property type="entry name" value="HEAT SHOCK PROTEIN HSLJ"/>
    <property type="match status" value="1"/>
</dbReference>
<dbReference type="InterPro" id="IPR005184">
    <property type="entry name" value="DUF306_Meta_HslJ"/>
</dbReference>
<dbReference type="Pfam" id="PF09619">
    <property type="entry name" value="YscW"/>
    <property type="match status" value="1"/>
</dbReference>
<dbReference type="EMBL" id="JAGTUU010000004">
    <property type="protein sequence ID" value="MBS0124482.1"/>
    <property type="molecule type" value="Genomic_DNA"/>
</dbReference>
<dbReference type="PANTHER" id="PTHR35535:SF1">
    <property type="entry name" value="HEAT SHOCK PROTEIN HSLJ"/>
    <property type="match status" value="1"/>
</dbReference>
<dbReference type="InterPro" id="IPR053147">
    <property type="entry name" value="Hsp_HslJ-like"/>
</dbReference>
<evidence type="ECO:0000313" key="4">
    <source>
        <dbReference type="Proteomes" id="UP000681356"/>
    </source>
</evidence>
<keyword evidence="4" id="KW-1185">Reference proteome</keyword>
<proteinExistence type="predicted"/>
<reference evidence="3" key="1">
    <citation type="submission" date="2021-04" db="EMBL/GenBank/DDBJ databases">
        <authorList>
            <person name="Yoon J."/>
        </authorList>
    </citation>
    <scope>NUCLEOTIDE SEQUENCE</scope>
    <source>
        <strain evidence="3">KMU-90</strain>
    </source>
</reference>
<comment type="caution">
    <text evidence="3">The sequence shown here is derived from an EMBL/GenBank/DDBJ whole genome shotgun (WGS) entry which is preliminary data.</text>
</comment>
<evidence type="ECO:0000313" key="3">
    <source>
        <dbReference type="EMBL" id="MBS0124482.1"/>
    </source>
</evidence>
<dbReference type="RefSeq" id="WP_212536456.1">
    <property type="nucleotide sequence ID" value="NZ_JAGTUU010000004.1"/>
</dbReference>
<evidence type="ECO:0000259" key="2">
    <source>
        <dbReference type="Pfam" id="PF03724"/>
    </source>
</evidence>
<feature type="signal peptide" evidence="1">
    <location>
        <begin position="1"/>
        <end position="21"/>
    </location>
</feature>
<name>A0A8J7WD00_9RHOB</name>
<dbReference type="Gene3D" id="2.40.128.270">
    <property type="match status" value="1"/>
</dbReference>
<protein>
    <submittedName>
        <fullName evidence="3">META domain-containing protein</fullName>
    </submittedName>
</protein>
<dbReference type="Pfam" id="PF03724">
    <property type="entry name" value="META"/>
    <property type="match status" value="1"/>
</dbReference>
<dbReference type="Proteomes" id="UP000681356">
    <property type="component" value="Unassembled WGS sequence"/>
</dbReference>
<feature type="chain" id="PRO_5035190598" evidence="1">
    <location>
        <begin position="22"/>
        <end position="244"/>
    </location>
</feature>
<feature type="domain" description="DUF306" evidence="2">
    <location>
        <begin position="135"/>
        <end position="239"/>
    </location>
</feature>
<dbReference type="InterPro" id="IPR039366">
    <property type="entry name" value="Pilotin"/>
</dbReference>
<sequence>MRRILLTLVTLMALLPVTARAQDGTGTITVSVSYRERIALPPDAELDLQLIDLSRQAGTQRIASQRFAMTGVPMKVMLAFDPRVVRQPSNLAVSATILAGDAPIFKGMEPAPDLATPLGIMLRMVDDKAPTLPFAGIQWAVTEIAGEAWPNDDPATLIVDDGLAFSIFGGCNRFVGRLDVTDTGIAFPENFAGTLMACPDTVEAAERRFLSALRLVAGYARDGSTLELTDAAGATVLRFAERPE</sequence>
<accession>A0A8J7WD00</accession>
<dbReference type="AlphaFoldDB" id="A0A8J7WD00"/>
<evidence type="ECO:0000256" key="1">
    <source>
        <dbReference type="SAM" id="SignalP"/>
    </source>
</evidence>
<dbReference type="InterPro" id="IPR038670">
    <property type="entry name" value="HslJ-like_sf"/>
</dbReference>
<keyword evidence="1" id="KW-0732">Signal</keyword>
<organism evidence="3 4">
    <name type="scientific">Thetidibacter halocola</name>
    <dbReference type="NCBI Taxonomy" id="2827239"/>
    <lineage>
        <taxon>Bacteria</taxon>
        <taxon>Pseudomonadati</taxon>
        <taxon>Pseudomonadota</taxon>
        <taxon>Alphaproteobacteria</taxon>
        <taxon>Rhodobacterales</taxon>
        <taxon>Roseobacteraceae</taxon>
        <taxon>Thetidibacter</taxon>
    </lineage>
</organism>